<comment type="caution">
    <text evidence="3">The sequence shown here is derived from an EMBL/GenBank/DDBJ whole genome shotgun (WGS) entry which is preliminary data.</text>
</comment>
<feature type="transmembrane region" description="Helical" evidence="1">
    <location>
        <begin position="242"/>
        <end position="264"/>
    </location>
</feature>
<keyword evidence="4" id="KW-1185">Reference proteome</keyword>
<dbReference type="InterPro" id="IPR026841">
    <property type="entry name" value="Aur1/Ipt1"/>
</dbReference>
<feature type="transmembrane region" description="Helical" evidence="1">
    <location>
        <begin position="29"/>
        <end position="51"/>
    </location>
</feature>
<dbReference type="RefSeq" id="WP_191321045.1">
    <property type="nucleotide sequence ID" value="NZ_BNCG01000038.1"/>
</dbReference>
<feature type="transmembrane region" description="Helical" evidence="1">
    <location>
        <begin position="149"/>
        <end position="167"/>
    </location>
</feature>
<sequence length="335" mass="36759">MKIGFRVLSDFREAVESRPRLSSDTAPSLIALAVVAVVSVVGLGIYFLTGIGPDGKGMVSLGGLVIALLVGIAFCWWRRMERELLALRGICELIVIMVSVGLLSYAGTAVALPLRDSWFHAADRTLGFDWAYWVAVMNEYPRISRSLSWAYGTMLFQTFALVVLLGATLRRRELNRFLLAYLICGVATVVVGTLLPGITPLVYLGLNPADYPNVSVTGGSMAVDHIMAMREGKMRLIDLHGAQGLICFPSFHTISAVLLVYGFWGVPYVRWFGLMLNAVMLVSIPVVGLHYLVDVLAGGLVGVAGWYAGGWLMMHEDHIRQAMGEFFRMRTPRVT</sequence>
<feature type="transmembrane region" description="Helical" evidence="1">
    <location>
        <begin position="179"/>
        <end position="203"/>
    </location>
</feature>
<feature type="transmembrane region" description="Helical" evidence="1">
    <location>
        <begin position="89"/>
        <end position="112"/>
    </location>
</feature>
<protein>
    <submittedName>
        <fullName evidence="3">Phosphatase PAP2 family protein</fullName>
    </submittedName>
</protein>
<organism evidence="3 4">
    <name type="scientific">Camelimonas fluminis</name>
    <dbReference type="NCBI Taxonomy" id="1576911"/>
    <lineage>
        <taxon>Bacteria</taxon>
        <taxon>Pseudomonadati</taxon>
        <taxon>Pseudomonadota</taxon>
        <taxon>Alphaproteobacteria</taxon>
        <taxon>Hyphomicrobiales</taxon>
        <taxon>Chelatococcaceae</taxon>
        <taxon>Camelimonas</taxon>
    </lineage>
</organism>
<accession>A0ABV7UIH7</accession>
<feature type="transmembrane region" description="Helical" evidence="1">
    <location>
        <begin position="57"/>
        <end position="77"/>
    </location>
</feature>
<dbReference type="EMBL" id="JBHRYC010000066">
    <property type="protein sequence ID" value="MFC3638348.1"/>
    <property type="molecule type" value="Genomic_DNA"/>
</dbReference>
<gene>
    <name evidence="3" type="ORF">ACFONL_13355</name>
</gene>
<feature type="domain" description="Inositolphosphotransferase Aur1/Ipt1" evidence="2">
    <location>
        <begin position="118"/>
        <end position="307"/>
    </location>
</feature>
<proteinExistence type="predicted"/>
<dbReference type="InterPro" id="IPR036938">
    <property type="entry name" value="PAP2/HPO_sf"/>
</dbReference>
<dbReference type="Pfam" id="PF14378">
    <property type="entry name" value="PAP2_3"/>
    <property type="match status" value="1"/>
</dbReference>
<evidence type="ECO:0000256" key="1">
    <source>
        <dbReference type="SAM" id="Phobius"/>
    </source>
</evidence>
<keyword evidence="1" id="KW-0472">Membrane</keyword>
<keyword evidence="1" id="KW-1133">Transmembrane helix</keyword>
<reference evidence="4" key="1">
    <citation type="journal article" date="2019" name="Int. J. Syst. Evol. Microbiol.">
        <title>The Global Catalogue of Microorganisms (GCM) 10K type strain sequencing project: providing services to taxonomists for standard genome sequencing and annotation.</title>
        <authorList>
            <consortium name="The Broad Institute Genomics Platform"/>
            <consortium name="The Broad Institute Genome Sequencing Center for Infectious Disease"/>
            <person name="Wu L."/>
            <person name="Ma J."/>
        </authorList>
    </citation>
    <scope>NUCLEOTIDE SEQUENCE [LARGE SCALE GENOMIC DNA]</scope>
    <source>
        <strain evidence="4">KCTC 42282</strain>
    </source>
</reference>
<feature type="transmembrane region" description="Helical" evidence="1">
    <location>
        <begin position="295"/>
        <end position="314"/>
    </location>
</feature>
<dbReference type="Proteomes" id="UP001595704">
    <property type="component" value="Unassembled WGS sequence"/>
</dbReference>
<evidence type="ECO:0000259" key="2">
    <source>
        <dbReference type="Pfam" id="PF14378"/>
    </source>
</evidence>
<feature type="transmembrane region" description="Helical" evidence="1">
    <location>
        <begin position="271"/>
        <end position="289"/>
    </location>
</feature>
<dbReference type="SUPFAM" id="SSF48317">
    <property type="entry name" value="Acid phosphatase/Vanadium-dependent haloperoxidase"/>
    <property type="match status" value="1"/>
</dbReference>
<name>A0ABV7UIH7_9HYPH</name>
<evidence type="ECO:0000313" key="4">
    <source>
        <dbReference type="Proteomes" id="UP001595704"/>
    </source>
</evidence>
<keyword evidence="1" id="KW-0812">Transmembrane</keyword>
<evidence type="ECO:0000313" key="3">
    <source>
        <dbReference type="EMBL" id="MFC3638348.1"/>
    </source>
</evidence>